<feature type="compositionally biased region" description="Basic and acidic residues" evidence="1">
    <location>
        <begin position="150"/>
        <end position="160"/>
    </location>
</feature>
<dbReference type="RefSeq" id="WP_174825912.1">
    <property type="nucleotide sequence ID" value="NZ_BKAJ01000012.1"/>
</dbReference>
<evidence type="ECO:0000313" key="4">
    <source>
        <dbReference type="Proteomes" id="UP000321058"/>
    </source>
</evidence>
<keyword evidence="2" id="KW-0472">Membrane</keyword>
<keyword evidence="4" id="KW-1185">Reference proteome</keyword>
<evidence type="ECO:0000313" key="3">
    <source>
        <dbReference type="EMBL" id="GEP53512.1"/>
    </source>
</evidence>
<comment type="caution">
    <text evidence="3">The sequence shown here is derived from an EMBL/GenBank/DDBJ whole genome shotgun (WGS) entry which is preliminary data.</text>
</comment>
<dbReference type="Proteomes" id="UP000321058">
    <property type="component" value="Unassembled WGS sequence"/>
</dbReference>
<accession>A0A512N3G2</accession>
<dbReference type="AlphaFoldDB" id="A0A512N3G2"/>
<feature type="region of interest" description="Disordered" evidence="1">
    <location>
        <begin position="149"/>
        <end position="168"/>
    </location>
</feature>
<name>A0A512N3G2_9HYPH</name>
<evidence type="ECO:0000256" key="2">
    <source>
        <dbReference type="SAM" id="Phobius"/>
    </source>
</evidence>
<feature type="transmembrane region" description="Helical" evidence="2">
    <location>
        <begin position="75"/>
        <end position="101"/>
    </location>
</feature>
<feature type="transmembrane region" description="Helical" evidence="2">
    <location>
        <begin position="44"/>
        <end position="63"/>
    </location>
</feature>
<sequence length="168" mass="17893">MSRHDQDNGGLSSAAARRLEYAIIGLGVAALMLIFQPLDIALFTAGGVIVVVAALANNLLPLARPGVPKRSVVKAAMIVAMIFCLVLLVSILAAYLYGVFFLKPPDPSTVAGRAQLSAEPWYMHGFTWVVAIIAGVLAGALVLQRRRRTGTREESGEHHRSTSIGSET</sequence>
<keyword evidence="2" id="KW-1133">Transmembrane helix</keyword>
<gene>
    <name evidence="3" type="ORF">RSO01_06780</name>
</gene>
<keyword evidence="2" id="KW-0812">Transmembrane</keyword>
<reference evidence="3 4" key="1">
    <citation type="submission" date="2019-07" db="EMBL/GenBank/DDBJ databases">
        <title>Whole genome shotgun sequence of Reyranella soli NBRC 108950.</title>
        <authorList>
            <person name="Hosoyama A."/>
            <person name="Uohara A."/>
            <person name="Ohji S."/>
            <person name="Ichikawa N."/>
        </authorList>
    </citation>
    <scope>NUCLEOTIDE SEQUENCE [LARGE SCALE GENOMIC DNA]</scope>
    <source>
        <strain evidence="3 4">NBRC 108950</strain>
    </source>
</reference>
<evidence type="ECO:0000256" key="1">
    <source>
        <dbReference type="SAM" id="MobiDB-lite"/>
    </source>
</evidence>
<protein>
    <submittedName>
        <fullName evidence="3">Uncharacterized protein</fullName>
    </submittedName>
</protein>
<feature type="transmembrane region" description="Helical" evidence="2">
    <location>
        <begin position="121"/>
        <end position="143"/>
    </location>
</feature>
<feature type="transmembrane region" description="Helical" evidence="2">
    <location>
        <begin position="21"/>
        <end position="38"/>
    </location>
</feature>
<organism evidence="3 4">
    <name type="scientific">Reyranella soli</name>
    <dbReference type="NCBI Taxonomy" id="1230389"/>
    <lineage>
        <taxon>Bacteria</taxon>
        <taxon>Pseudomonadati</taxon>
        <taxon>Pseudomonadota</taxon>
        <taxon>Alphaproteobacteria</taxon>
        <taxon>Hyphomicrobiales</taxon>
        <taxon>Reyranellaceae</taxon>
        <taxon>Reyranella</taxon>
    </lineage>
</organism>
<proteinExistence type="predicted"/>
<dbReference type="EMBL" id="BKAJ01000012">
    <property type="protein sequence ID" value="GEP53512.1"/>
    <property type="molecule type" value="Genomic_DNA"/>
</dbReference>